<keyword evidence="6 11" id="KW-0479">Metal-binding</keyword>
<dbReference type="Proteomes" id="UP000092498">
    <property type="component" value="Chromosome"/>
</dbReference>
<protein>
    <recommendedName>
        <fullName evidence="11">Ribonuclease 3</fullName>
        <ecNumber evidence="11">3.1.26.3</ecNumber>
    </recommendedName>
    <alternativeName>
        <fullName evidence="11">Ribonuclease III</fullName>
        <shortName evidence="11">RNase III</shortName>
    </alternativeName>
</protein>
<evidence type="ECO:0000256" key="11">
    <source>
        <dbReference type="HAMAP-Rule" id="MF_00104"/>
    </source>
</evidence>
<dbReference type="CDD" id="cd00593">
    <property type="entry name" value="RIBOc"/>
    <property type="match status" value="1"/>
</dbReference>
<keyword evidence="15" id="KW-1185">Reference proteome</keyword>
<reference evidence="14 15" key="1">
    <citation type="submission" date="2015-11" db="EMBL/GenBank/DDBJ databases">
        <title>Whole-Genome Sequence of Candidatus Oderbacter manganicum from the National Park Lower Oder Valley, Germany.</title>
        <authorList>
            <person name="Braun B."/>
            <person name="Liere K."/>
            <person name="Szewzyk U."/>
        </authorList>
    </citation>
    <scope>NUCLEOTIDE SEQUENCE [LARGE SCALE GENOMIC DNA]</scope>
    <source>
        <strain evidence="14 15">OTSz_A_272</strain>
    </source>
</reference>
<comment type="cofactor">
    <cofactor evidence="11">
        <name>Mg(2+)</name>
        <dbReference type="ChEBI" id="CHEBI:18420"/>
    </cofactor>
</comment>
<feature type="binding site" evidence="11">
    <location>
        <position position="128"/>
    </location>
    <ligand>
        <name>Mg(2+)</name>
        <dbReference type="ChEBI" id="CHEBI:18420"/>
    </ligand>
</feature>
<dbReference type="NCBIfam" id="TIGR02191">
    <property type="entry name" value="RNaseIII"/>
    <property type="match status" value="1"/>
</dbReference>
<organism evidence="14 15">
    <name type="scientific">Candidatus Viadribacter manganicus</name>
    <dbReference type="NCBI Taxonomy" id="1759059"/>
    <lineage>
        <taxon>Bacteria</taxon>
        <taxon>Pseudomonadati</taxon>
        <taxon>Pseudomonadota</taxon>
        <taxon>Alphaproteobacteria</taxon>
        <taxon>Hyphomonadales</taxon>
        <taxon>Hyphomonadaceae</taxon>
        <taxon>Candidatus Viadribacter</taxon>
    </lineage>
</organism>
<evidence type="ECO:0000256" key="8">
    <source>
        <dbReference type="ARBA" id="ARBA00022801"/>
    </source>
</evidence>
<dbReference type="InParanoid" id="A0A1B1ADK9"/>
<dbReference type="PANTHER" id="PTHR14950">
    <property type="entry name" value="DICER-RELATED"/>
    <property type="match status" value="1"/>
</dbReference>
<dbReference type="KEGG" id="cbot:ATE48_01245"/>
<keyword evidence="10 11" id="KW-0694">RNA-binding</keyword>
<feature type="domain" description="DRBM" evidence="12">
    <location>
        <begin position="164"/>
        <end position="232"/>
    </location>
</feature>
<dbReference type="Pfam" id="PF00035">
    <property type="entry name" value="dsrm"/>
    <property type="match status" value="1"/>
</dbReference>
<dbReference type="EC" id="3.1.26.3" evidence="11"/>
<dbReference type="SUPFAM" id="SSF69065">
    <property type="entry name" value="RNase III domain-like"/>
    <property type="match status" value="1"/>
</dbReference>
<dbReference type="Gene3D" id="1.10.1520.10">
    <property type="entry name" value="Ribonuclease III domain"/>
    <property type="match status" value="1"/>
</dbReference>
<dbReference type="InterPro" id="IPR036389">
    <property type="entry name" value="RNase_III_sf"/>
</dbReference>
<dbReference type="GO" id="GO:0006397">
    <property type="term" value="P:mRNA processing"/>
    <property type="evidence" value="ECO:0007669"/>
    <property type="project" value="UniProtKB-UniRule"/>
</dbReference>
<dbReference type="SMART" id="SM00358">
    <property type="entry name" value="DSRM"/>
    <property type="match status" value="1"/>
</dbReference>
<keyword evidence="9 11" id="KW-0460">Magnesium</keyword>
<evidence type="ECO:0000256" key="1">
    <source>
        <dbReference type="ARBA" id="ARBA00000109"/>
    </source>
</evidence>
<dbReference type="GO" id="GO:0005737">
    <property type="term" value="C:cytoplasm"/>
    <property type="evidence" value="ECO:0007669"/>
    <property type="project" value="UniProtKB-SubCell"/>
</dbReference>
<dbReference type="SUPFAM" id="SSF54768">
    <property type="entry name" value="dsRNA-binding domain-like"/>
    <property type="match status" value="1"/>
</dbReference>
<dbReference type="STRING" id="1759059.ATE48_01245"/>
<feature type="active site" evidence="11">
    <location>
        <position position="56"/>
    </location>
</feature>
<feature type="domain" description="RNase III" evidence="13">
    <location>
        <begin position="12"/>
        <end position="139"/>
    </location>
</feature>
<dbReference type="RefSeq" id="WP_066767061.1">
    <property type="nucleotide sequence ID" value="NZ_CP013244.1"/>
</dbReference>
<dbReference type="AlphaFoldDB" id="A0A1B1ADK9"/>
<comment type="similarity">
    <text evidence="2">Belongs to the ribonuclease III family.</text>
</comment>
<dbReference type="GO" id="GO:0004525">
    <property type="term" value="F:ribonuclease III activity"/>
    <property type="evidence" value="ECO:0007669"/>
    <property type="project" value="UniProtKB-UniRule"/>
</dbReference>
<dbReference type="InterPro" id="IPR011907">
    <property type="entry name" value="RNase_III"/>
</dbReference>
<evidence type="ECO:0000256" key="10">
    <source>
        <dbReference type="ARBA" id="ARBA00022884"/>
    </source>
</evidence>
<dbReference type="GO" id="GO:0006364">
    <property type="term" value="P:rRNA processing"/>
    <property type="evidence" value="ECO:0007669"/>
    <property type="project" value="UniProtKB-UniRule"/>
</dbReference>
<keyword evidence="7 11" id="KW-0255">Endonuclease</keyword>
<evidence type="ECO:0000313" key="14">
    <source>
        <dbReference type="EMBL" id="ANP44641.1"/>
    </source>
</evidence>
<sequence length="234" mass="25592">MKGPAADHEAKLTALEERIGYAFKNRSLVREALTHGSAHEGQKRRRDYDRLEFLGDRVLGLCVAERLLADHQSDQEGELAPRFNALVNRHACARAARAAGLGDALVLSPAEDAHGGRQKEAILGDICESVIAALYLDGGLETARSFIHRFWGASFVDAKGAQRDAKTALQEWAAAKKKHLRYVEVAQSGPEHAPHFVIEAHVEGFEPIRGEGSSKRQAQRVAAEAFLKARGARD</sequence>
<dbReference type="GO" id="GO:0019843">
    <property type="term" value="F:rRNA binding"/>
    <property type="evidence" value="ECO:0007669"/>
    <property type="project" value="UniProtKB-KW"/>
</dbReference>
<dbReference type="PROSITE" id="PS50142">
    <property type="entry name" value="RNASE_3_2"/>
    <property type="match status" value="1"/>
</dbReference>
<dbReference type="OrthoDB" id="9805026at2"/>
<proteinExistence type="inferred from homology"/>
<dbReference type="InterPro" id="IPR000999">
    <property type="entry name" value="RNase_III_dom"/>
</dbReference>
<dbReference type="PROSITE" id="PS00517">
    <property type="entry name" value="RNASE_3_1"/>
    <property type="match status" value="1"/>
</dbReference>
<dbReference type="Gene3D" id="3.30.160.20">
    <property type="match status" value="1"/>
</dbReference>
<evidence type="ECO:0000256" key="4">
    <source>
        <dbReference type="ARBA" id="ARBA00022664"/>
    </source>
</evidence>
<evidence type="ECO:0000259" key="13">
    <source>
        <dbReference type="PROSITE" id="PS50142"/>
    </source>
</evidence>
<dbReference type="Pfam" id="PF14622">
    <property type="entry name" value="Ribonucleas_3_3"/>
    <property type="match status" value="1"/>
</dbReference>
<dbReference type="HAMAP" id="MF_00104">
    <property type="entry name" value="RNase_III"/>
    <property type="match status" value="1"/>
</dbReference>
<name>A0A1B1ADK9_9PROT</name>
<feature type="active site" evidence="11">
    <location>
        <position position="128"/>
    </location>
</feature>
<keyword evidence="11" id="KW-0963">Cytoplasm</keyword>
<dbReference type="FunCoup" id="A0A1B1ADK9">
    <property type="interactions" value="459"/>
</dbReference>
<evidence type="ECO:0000256" key="5">
    <source>
        <dbReference type="ARBA" id="ARBA00022722"/>
    </source>
</evidence>
<evidence type="ECO:0000256" key="2">
    <source>
        <dbReference type="ARBA" id="ARBA00010183"/>
    </source>
</evidence>
<evidence type="ECO:0000259" key="12">
    <source>
        <dbReference type="PROSITE" id="PS50137"/>
    </source>
</evidence>
<keyword evidence="11" id="KW-0699">rRNA-binding</keyword>
<dbReference type="EMBL" id="CP013244">
    <property type="protein sequence ID" value="ANP44641.1"/>
    <property type="molecule type" value="Genomic_DNA"/>
</dbReference>
<evidence type="ECO:0000313" key="15">
    <source>
        <dbReference type="Proteomes" id="UP000092498"/>
    </source>
</evidence>
<dbReference type="CDD" id="cd10845">
    <property type="entry name" value="DSRM_RNAse_III_family"/>
    <property type="match status" value="1"/>
</dbReference>
<dbReference type="SMART" id="SM00535">
    <property type="entry name" value="RIBOc"/>
    <property type="match status" value="1"/>
</dbReference>
<keyword evidence="8 11" id="KW-0378">Hydrolase</keyword>
<feature type="binding site" evidence="11">
    <location>
        <position position="125"/>
    </location>
    <ligand>
        <name>Mg(2+)</name>
        <dbReference type="ChEBI" id="CHEBI:18420"/>
    </ligand>
</feature>
<accession>A0A1B1ADK9</accession>
<evidence type="ECO:0000256" key="9">
    <source>
        <dbReference type="ARBA" id="ARBA00022842"/>
    </source>
</evidence>
<evidence type="ECO:0000256" key="6">
    <source>
        <dbReference type="ARBA" id="ARBA00022723"/>
    </source>
</evidence>
<keyword evidence="4 11" id="KW-0507">mRNA processing</keyword>
<dbReference type="PROSITE" id="PS50137">
    <property type="entry name" value="DS_RBD"/>
    <property type="match status" value="1"/>
</dbReference>
<dbReference type="InterPro" id="IPR014720">
    <property type="entry name" value="dsRBD_dom"/>
</dbReference>
<dbReference type="GO" id="GO:0008033">
    <property type="term" value="P:tRNA processing"/>
    <property type="evidence" value="ECO:0007669"/>
    <property type="project" value="UniProtKB-KW"/>
</dbReference>
<gene>
    <name evidence="11" type="primary">rnc</name>
    <name evidence="14" type="ORF">ATE48_01245</name>
</gene>
<keyword evidence="11" id="KW-0819">tRNA processing</keyword>
<keyword evidence="5 11" id="KW-0540">Nuclease</keyword>
<dbReference type="FunFam" id="1.10.1520.10:FF:000001">
    <property type="entry name" value="Ribonuclease 3"/>
    <property type="match status" value="1"/>
</dbReference>
<dbReference type="GO" id="GO:0046872">
    <property type="term" value="F:metal ion binding"/>
    <property type="evidence" value="ECO:0007669"/>
    <property type="project" value="UniProtKB-KW"/>
</dbReference>
<comment type="subunit">
    <text evidence="11">Homodimer.</text>
</comment>
<evidence type="ECO:0000256" key="3">
    <source>
        <dbReference type="ARBA" id="ARBA00022552"/>
    </source>
</evidence>
<feature type="binding site" evidence="11">
    <location>
        <position position="52"/>
    </location>
    <ligand>
        <name>Mg(2+)</name>
        <dbReference type="ChEBI" id="CHEBI:18420"/>
    </ligand>
</feature>
<comment type="catalytic activity">
    <reaction evidence="1 11">
        <text>Endonucleolytic cleavage to 5'-phosphomonoester.</text>
        <dbReference type="EC" id="3.1.26.3"/>
    </reaction>
</comment>
<keyword evidence="3 11" id="KW-0698">rRNA processing</keyword>
<comment type="function">
    <text evidence="11">Digests double-stranded RNA. Involved in the processing of primary rRNA transcript to yield the immediate precursors to the large and small rRNAs (23S and 16S). Processes some mRNAs, and tRNAs when they are encoded in the rRNA operon. Processes pre-crRNA and tracrRNA of type II CRISPR loci if present in the organism.</text>
</comment>
<comment type="subcellular location">
    <subcellularLocation>
        <location evidence="11">Cytoplasm</location>
    </subcellularLocation>
</comment>
<evidence type="ECO:0000256" key="7">
    <source>
        <dbReference type="ARBA" id="ARBA00022759"/>
    </source>
</evidence>